<evidence type="ECO:0000313" key="8">
    <source>
        <dbReference type="EMBL" id="KYM79958.1"/>
    </source>
</evidence>
<evidence type="ECO:0000256" key="4">
    <source>
        <dbReference type="ARBA" id="ARBA00022840"/>
    </source>
</evidence>
<dbReference type="GO" id="GO:0140663">
    <property type="term" value="F:ATP-dependent FeS chaperone activity"/>
    <property type="evidence" value="ECO:0007669"/>
    <property type="project" value="InterPro"/>
</dbReference>
<dbReference type="SUPFAM" id="SSF52540">
    <property type="entry name" value="P-loop containing nucleoside triphosphate hydrolases"/>
    <property type="match status" value="1"/>
</dbReference>
<dbReference type="OrthoDB" id="1741334at2759"/>
<dbReference type="InterPro" id="IPR000808">
    <property type="entry name" value="Mrp-like_CS"/>
</dbReference>
<keyword evidence="2" id="KW-0479">Metal-binding</keyword>
<dbReference type="InterPro" id="IPR044304">
    <property type="entry name" value="NUBPL-like"/>
</dbReference>
<dbReference type="Proteomes" id="UP000078540">
    <property type="component" value="Unassembled WGS sequence"/>
</dbReference>
<dbReference type="InterPro" id="IPR027417">
    <property type="entry name" value="P-loop_NTPase"/>
</dbReference>
<organism evidence="8 9">
    <name type="scientific">Atta colombica</name>
    <dbReference type="NCBI Taxonomy" id="520822"/>
    <lineage>
        <taxon>Eukaryota</taxon>
        <taxon>Metazoa</taxon>
        <taxon>Ecdysozoa</taxon>
        <taxon>Arthropoda</taxon>
        <taxon>Hexapoda</taxon>
        <taxon>Insecta</taxon>
        <taxon>Pterygota</taxon>
        <taxon>Neoptera</taxon>
        <taxon>Endopterygota</taxon>
        <taxon>Hymenoptera</taxon>
        <taxon>Apocrita</taxon>
        <taxon>Aculeata</taxon>
        <taxon>Formicoidea</taxon>
        <taxon>Formicidae</taxon>
        <taxon>Myrmicinae</taxon>
        <taxon>Atta</taxon>
    </lineage>
</organism>
<accession>A0A151I196</accession>
<keyword evidence="1" id="KW-0004">4Fe-4S</keyword>
<dbReference type="STRING" id="520822.A0A151I196"/>
<evidence type="ECO:0000256" key="6">
    <source>
        <dbReference type="ARBA" id="ARBA00023014"/>
    </source>
</evidence>
<dbReference type="GO" id="GO:0005524">
    <property type="term" value="F:ATP binding"/>
    <property type="evidence" value="ECO:0007669"/>
    <property type="project" value="UniProtKB-KW"/>
</dbReference>
<comment type="similarity">
    <text evidence="7">Belongs to the Mrp/NBP35 ATP-binding proteins family.</text>
</comment>
<name>A0A151I196_9HYME</name>
<evidence type="ECO:0000313" key="9">
    <source>
        <dbReference type="Proteomes" id="UP000078540"/>
    </source>
</evidence>
<keyword evidence="5" id="KW-0408">Iron</keyword>
<dbReference type="GO" id="GO:0032981">
    <property type="term" value="P:mitochondrial respiratory chain complex I assembly"/>
    <property type="evidence" value="ECO:0007669"/>
    <property type="project" value="TreeGrafter"/>
</dbReference>
<dbReference type="GO" id="GO:0046872">
    <property type="term" value="F:metal ion binding"/>
    <property type="evidence" value="ECO:0007669"/>
    <property type="project" value="UniProtKB-KW"/>
</dbReference>
<dbReference type="PANTHER" id="PTHR42961">
    <property type="entry name" value="IRON-SULFUR PROTEIN NUBPL"/>
    <property type="match status" value="1"/>
</dbReference>
<dbReference type="Pfam" id="PF10609">
    <property type="entry name" value="ParA"/>
    <property type="match status" value="1"/>
</dbReference>
<dbReference type="GO" id="GO:0016226">
    <property type="term" value="P:iron-sulfur cluster assembly"/>
    <property type="evidence" value="ECO:0007669"/>
    <property type="project" value="InterPro"/>
</dbReference>
<dbReference type="AlphaFoldDB" id="A0A151I196"/>
<evidence type="ECO:0000256" key="3">
    <source>
        <dbReference type="ARBA" id="ARBA00022741"/>
    </source>
</evidence>
<dbReference type="InterPro" id="IPR019591">
    <property type="entry name" value="Mrp/NBP35_ATP-bd"/>
</dbReference>
<dbReference type="PANTHER" id="PTHR42961:SF2">
    <property type="entry name" value="IRON-SULFUR PROTEIN NUBPL"/>
    <property type="match status" value="1"/>
</dbReference>
<dbReference type="CDD" id="cd02037">
    <property type="entry name" value="Mrp_NBP35"/>
    <property type="match status" value="1"/>
</dbReference>
<dbReference type="InterPro" id="IPR033756">
    <property type="entry name" value="YlxH/NBP35"/>
</dbReference>
<evidence type="ECO:0000256" key="7">
    <source>
        <dbReference type="ARBA" id="ARBA00024036"/>
    </source>
</evidence>
<proteinExistence type="inferred from homology"/>
<dbReference type="KEGG" id="acoc:108689744"/>
<keyword evidence="9" id="KW-1185">Reference proteome</keyword>
<dbReference type="PROSITE" id="PS01215">
    <property type="entry name" value="MRP"/>
    <property type="match status" value="1"/>
</dbReference>
<gene>
    <name evidence="8" type="ORF">ALC53_09663</name>
</gene>
<evidence type="ECO:0000256" key="5">
    <source>
        <dbReference type="ARBA" id="ARBA00023004"/>
    </source>
</evidence>
<evidence type="ECO:0000256" key="1">
    <source>
        <dbReference type="ARBA" id="ARBA00022485"/>
    </source>
</evidence>
<keyword evidence="4" id="KW-0067">ATP-binding</keyword>
<reference evidence="8 9" key="1">
    <citation type="submission" date="2015-09" db="EMBL/GenBank/DDBJ databases">
        <title>Atta colombica WGS genome.</title>
        <authorList>
            <person name="Nygaard S."/>
            <person name="Hu H."/>
            <person name="Boomsma J."/>
            <person name="Zhang G."/>
        </authorList>
    </citation>
    <scope>NUCLEOTIDE SEQUENCE [LARGE SCALE GENOMIC DNA]</scope>
    <source>
        <strain evidence="8">Treedump-2</strain>
        <tissue evidence="8">Whole body</tissue>
    </source>
</reference>
<dbReference type="EMBL" id="KQ976580">
    <property type="protein sequence ID" value="KYM79958.1"/>
    <property type="molecule type" value="Genomic_DNA"/>
</dbReference>
<evidence type="ECO:0000256" key="2">
    <source>
        <dbReference type="ARBA" id="ARBA00022723"/>
    </source>
</evidence>
<dbReference type="FunFam" id="3.40.50.300:FF:001278">
    <property type="entry name" value="Iron-sulfur cluster carrier protein"/>
    <property type="match status" value="1"/>
</dbReference>
<dbReference type="GO" id="GO:0051539">
    <property type="term" value="F:4 iron, 4 sulfur cluster binding"/>
    <property type="evidence" value="ECO:0007669"/>
    <property type="project" value="UniProtKB-KW"/>
</dbReference>
<protein>
    <submittedName>
        <fullName evidence="8">Iron-sulfur protein NUBPL</fullName>
    </submittedName>
</protein>
<dbReference type="Gene3D" id="3.40.50.300">
    <property type="entry name" value="P-loop containing nucleotide triphosphate hydrolases"/>
    <property type="match status" value="1"/>
</dbReference>
<keyword evidence="3" id="KW-0547">Nucleotide-binding</keyword>
<dbReference type="HAMAP" id="MF_02040">
    <property type="entry name" value="Mrp_NBP35"/>
    <property type="match status" value="1"/>
</dbReference>
<dbReference type="GO" id="GO:0005739">
    <property type="term" value="C:mitochondrion"/>
    <property type="evidence" value="ECO:0007669"/>
    <property type="project" value="TreeGrafter"/>
</dbReference>
<sequence length="319" mass="35318">MSMKMSNVIVRSRFSGYLKLLRYLWQRQHCTVIDSTKTKQQNLEARQREIMARGLPKRKCIKEVKQILLIASGKGGVGKSTTAVNLATALKIIEPRKSIGLLDADVFGPSIPLMMNIHKSPILNQENFIEPLVNYNVKCMSMGFLIDEKSPVVWRGLMVMSALDKLINQVAWGPLDYLVIDTPPGTGDTHLSLIQTLFITGALLVTTPQKVALDVTRRGANMFKKLNIPVAGIVENMSNVTCPKCMTEVPLFDNATLSLTKELGVSILQKIPMHESIAESSDSGKPIVLAAPKSSQAEAYKKLAEHVVTFLNKQEMNEE</sequence>
<keyword evidence="6" id="KW-0411">Iron-sulfur</keyword>